<protein>
    <submittedName>
        <fullName evidence="1">Uncharacterized protein</fullName>
    </submittedName>
</protein>
<keyword evidence="2" id="KW-1185">Reference proteome</keyword>
<evidence type="ECO:0000313" key="2">
    <source>
        <dbReference type="Proteomes" id="UP001243375"/>
    </source>
</evidence>
<name>A0ACC2WU55_9TREE</name>
<reference evidence="1" key="1">
    <citation type="submission" date="2023-04" db="EMBL/GenBank/DDBJ databases">
        <title>Draft Genome sequencing of Naganishia species isolated from polar environments using Oxford Nanopore Technology.</title>
        <authorList>
            <person name="Leo P."/>
            <person name="Venkateswaran K."/>
        </authorList>
    </citation>
    <scope>NUCLEOTIDE SEQUENCE</scope>
    <source>
        <strain evidence="1">MNA-CCFEE 5425</strain>
    </source>
</reference>
<sequence length="251" mass="26671">MDKHIINTARSLVPESLLGLARTQPSLQLDEQYRVISLRYVPAQQVATSPVVGAVMSQPITGDTLLFGLAKEQYAITHPTYPVELVTIGDDVAVPRSQGTLVGRRGLAGTILAYKCAAALASEGKGVGECVDVARAVGALLGTIGVGLNHCHVPGTAAQENNLKGDQVEIGVGIHNESGILKRKLPPARQLIADMLAYITNTTDTERAFCPFKHDGGDRVVLLVNNLGGLSELEMGLHHGKGRNMTYSFRG</sequence>
<gene>
    <name evidence="1" type="ORF">QFC22_005882</name>
</gene>
<comment type="caution">
    <text evidence="1">The sequence shown here is derived from an EMBL/GenBank/DDBJ whole genome shotgun (WGS) entry which is preliminary data.</text>
</comment>
<organism evidence="1 2">
    <name type="scientific">Naganishia vaughanmartiniae</name>
    <dbReference type="NCBI Taxonomy" id="1424756"/>
    <lineage>
        <taxon>Eukaryota</taxon>
        <taxon>Fungi</taxon>
        <taxon>Dikarya</taxon>
        <taxon>Basidiomycota</taxon>
        <taxon>Agaricomycotina</taxon>
        <taxon>Tremellomycetes</taxon>
        <taxon>Filobasidiales</taxon>
        <taxon>Filobasidiaceae</taxon>
        <taxon>Naganishia</taxon>
    </lineage>
</organism>
<accession>A0ACC2WU55</accession>
<proteinExistence type="predicted"/>
<dbReference type="Proteomes" id="UP001243375">
    <property type="component" value="Unassembled WGS sequence"/>
</dbReference>
<dbReference type="EMBL" id="JASBWU010000020">
    <property type="protein sequence ID" value="KAJ9114062.1"/>
    <property type="molecule type" value="Genomic_DNA"/>
</dbReference>
<evidence type="ECO:0000313" key="1">
    <source>
        <dbReference type="EMBL" id="KAJ9114062.1"/>
    </source>
</evidence>